<dbReference type="SUPFAM" id="SSF55729">
    <property type="entry name" value="Acyl-CoA N-acyltransferases (Nat)"/>
    <property type="match status" value="1"/>
</dbReference>
<dbReference type="AlphaFoldDB" id="A8ZLZ0"/>
<dbReference type="RefSeq" id="WP_012166913.1">
    <property type="nucleotide sequence ID" value="NC_009927.1"/>
</dbReference>
<keyword evidence="2" id="KW-0808">Transferase</keyword>
<dbReference type="GO" id="GO:0016747">
    <property type="term" value="F:acyltransferase activity, transferring groups other than amino-acyl groups"/>
    <property type="evidence" value="ECO:0007669"/>
    <property type="project" value="InterPro"/>
</dbReference>
<dbReference type="PROSITE" id="PS51186">
    <property type="entry name" value="GNAT"/>
    <property type="match status" value="1"/>
</dbReference>
<feature type="domain" description="N-acetyltransferase" evidence="1">
    <location>
        <begin position="2"/>
        <end position="155"/>
    </location>
</feature>
<name>A8ZLZ0_ACAM1</name>
<dbReference type="Proteomes" id="UP000000268">
    <property type="component" value="Plasmid pREB2"/>
</dbReference>
<gene>
    <name evidence="2" type="ordered locus">AM1_B0033</name>
</gene>
<organism evidence="2 3">
    <name type="scientific">Acaryochloris marina (strain MBIC 11017)</name>
    <dbReference type="NCBI Taxonomy" id="329726"/>
    <lineage>
        <taxon>Bacteria</taxon>
        <taxon>Bacillati</taxon>
        <taxon>Cyanobacteriota</taxon>
        <taxon>Cyanophyceae</taxon>
        <taxon>Acaryochloridales</taxon>
        <taxon>Acaryochloridaceae</taxon>
        <taxon>Acaryochloris</taxon>
    </lineage>
</organism>
<dbReference type="InterPro" id="IPR000182">
    <property type="entry name" value="GNAT_dom"/>
</dbReference>
<geneLocation type="plasmid" evidence="2 3">
    <name>pREB2</name>
</geneLocation>
<dbReference type="CDD" id="cd04301">
    <property type="entry name" value="NAT_SF"/>
    <property type="match status" value="1"/>
</dbReference>
<protein>
    <submittedName>
        <fullName evidence="2">Acetyltransferase, gnat family</fullName>
    </submittedName>
</protein>
<dbReference type="PANTHER" id="PTHR43451">
    <property type="entry name" value="ACETYLTRANSFERASE (GNAT) FAMILY PROTEIN"/>
    <property type="match status" value="1"/>
</dbReference>
<dbReference type="Pfam" id="PF13673">
    <property type="entry name" value="Acetyltransf_10"/>
    <property type="match status" value="1"/>
</dbReference>
<dbReference type="Gene3D" id="3.40.630.30">
    <property type="match status" value="1"/>
</dbReference>
<dbReference type="PANTHER" id="PTHR43451:SF1">
    <property type="entry name" value="ACETYLTRANSFERASE"/>
    <property type="match status" value="1"/>
</dbReference>
<keyword evidence="3" id="KW-1185">Reference proteome</keyword>
<dbReference type="EMBL" id="CP000839">
    <property type="protein sequence ID" value="ABW31759.1"/>
    <property type="molecule type" value="Genomic_DNA"/>
</dbReference>
<dbReference type="KEGG" id="amr:AM1_B0033"/>
<dbReference type="OrthoDB" id="424368at2"/>
<evidence type="ECO:0000313" key="2">
    <source>
        <dbReference type="EMBL" id="ABW31759.1"/>
    </source>
</evidence>
<accession>A8ZLZ0</accession>
<evidence type="ECO:0000313" key="3">
    <source>
        <dbReference type="Proteomes" id="UP000000268"/>
    </source>
</evidence>
<proteinExistence type="predicted"/>
<keyword evidence="2" id="KW-0614">Plasmid</keyword>
<dbReference type="HOGENOM" id="CLU_087351_0_3_3"/>
<dbReference type="InterPro" id="IPR016181">
    <property type="entry name" value="Acyl_CoA_acyltransferase"/>
</dbReference>
<sequence length="172" mass="19630">MKRIQLASESDVLALANLYRQTVLTWGPRYYTPAQVTAWASFTSETDQFRAFILQATTFVARNHTGILGFAGIAEDGHVTSAYVRQDCIHQGIGSALMRNLLEYAQSRCIQRLYAEASEFSLGLFKKFGFQLYETEMVERHGVQFQRFLVELKLNDQRRHCRNDSGLPHDCG</sequence>
<dbReference type="InterPro" id="IPR052564">
    <property type="entry name" value="N-acetyltrans/Recomb-assoc"/>
</dbReference>
<evidence type="ECO:0000259" key="1">
    <source>
        <dbReference type="PROSITE" id="PS51186"/>
    </source>
</evidence>
<reference evidence="2 3" key="1">
    <citation type="journal article" date="2008" name="Proc. Natl. Acad. Sci. U.S.A.">
        <title>Niche adaptation and genome expansion in the chlorophyll d-producing cyanobacterium Acaryochloris marina.</title>
        <authorList>
            <person name="Swingley W.D."/>
            <person name="Chen M."/>
            <person name="Cheung P.C."/>
            <person name="Conrad A.L."/>
            <person name="Dejesa L.C."/>
            <person name="Hao J."/>
            <person name="Honchak B.M."/>
            <person name="Karbach L.E."/>
            <person name="Kurdoglu A."/>
            <person name="Lahiri S."/>
            <person name="Mastrian S.D."/>
            <person name="Miyashita H."/>
            <person name="Page L."/>
            <person name="Ramakrishna P."/>
            <person name="Satoh S."/>
            <person name="Sattley W.M."/>
            <person name="Shimada Y."/>
            <person name="Taylor H.L."/>
            <person name="Tomo T."/>
            <person name="Tsuchiya T."/>
            <person name="Wang Z.T."/>
            <person name="Raymond J."/>
            <person name="Mimuro M."/>
            <person name="Blankenship R.E."/>
            <person name="Touchman J.W."/>
        </authorList>
    </citation>
    <scope>NUCLEOTIDE SEQUENCE [LARGE SCALE GENOMIC DNA]</scope>
    <source>
        <strain evidence="3">MBIC 11017</strain>
        <plasmid evidence="3">Plasmid pREB2</plasmid>
    </source>
</reference>